<gene>
    <name evidence="1" type="ORF">N5A92_04755</name>
</gene>
<proteinExistence type="predicted"/>
<keyword evidence="2" id="KW-1185">Reference proteome</keyword>
<accession>A0ABT2LJD4</accession>
<reference evidence="1 2" key="1">
    <citation type="submission" date="2022-09" db="EMBL/GenBank/DDBJ databases">
        <title>Chelativorans salina sp. nov., a novel slightly halophilic bacterium isolated from a saline lake sediment enrichment.</title>
        <authorList>
            <person name="Gao L."/>
            <person name="Fang B.-Z."/>
            <person name="Li W.-J."/>
        </authorList>
    </citation>
    <scope>NUCLEOTIDE SEQUENCE [LARGE SCALE GENOMIC DNA]</scope>
    <source>
        <strain evidence="1 2">EGI FJ00035</strain>
    </source>
</reference>
<sequence length="53" mass="5928">MLTNEPKHALTRHLTVHGWHGNLETVTETIGPGEPKRTALQQLHEPLKVLISP</sequence>
<dbReference type="Proteomes" id="UP001320831">
    <property type="component" value="Unassembled WGS sequence"/>
</dbReference>
<organism evidence="1 2">
    <name type="scientific">Chelativorans salis</name>
    <dbReference type="NCBI Taxonomy" id="2978478"/>
    <lineage>
        <taxon>Bacteria</taxon>
        <taxon>Pseudomonadati</taxon>
        <taxon>Pseudomonadota</taxon>
        <taxon>Alphaproteobacteria</taxon>
        <taxon>Hyphomicrobiales</taxon>
        <taxon>Phyllobacteriaceae</taxon>
        <taxon>Chelativorans</taxon>
    </lineage>
</organism>
<evidence type="ECO:0000313" key="1">
    <source>
        <dbReference type="EMBL" id="MCT7374341.1"/>
    </source>
</evidence>
<dbReference type="RefSeq" id="WP_260900722.1">
    <property type="nucleotide sequence ID" value="NZ_JAOCZP010000001.1"/>
</dbReference>
<evidence type="ECO:0000313" key="2">
    <source>
        <dbReference type="Proteomes" id="UP001320831"/>
    </source>
</evidence>
<name>A0ABT2LJD4_9HYPH</name>
<comment type="caution">
    <text evidence="1">The sequence shown here is derived from an EMBL/GenBank/DDBJ whole genome shotgun (WGS) entry which is preliminary data.</text>
</comment>
<protein>
    <submittedName>
        <fullName evidence="1">Uncharacterized protein</fullName>
    </submittedName>
</protein>
<dbReference type="EMBL" id="JAOCZP010000001">
    <property type="protein sequence ID" value="MCT7374341.1"/>
    <property type="molecule type" value="Genomic_DNA"/>
</dbReference>